<dbReference type="AlphaFoldDB" id="A0A814HSK0"/>
<evidence type="ECO:0000256" key="8">
    <source>
        <dbReference type="SAM" id="Phobius"/>
    </source>
</evidence>
<name>A0A814HSK0_9BILA</name>
<keyword evidence="3 8" id="KW-0812">Transmembrane</keyword>
<feature type="domain" description="Polycystin" evidence="10">
    <location>
        <begin position="50"/>
        <end position="264"/>
    </location>
</feature>
<dbReference type="Proteomes" id="UP000663868">
    <property type="component" value="Unassembled WGS sequence"/>
</dbReference>
<feature type="transmembrane region" description="Helical" evidence="8">
    <location>
        <begin position="270"/>
        <end position="293"/>
    </location>
</feature>
<evidence type="ECO:0000313" key="11">
    <source>
        <dbReference type="EMBL" id="CAF1013928.1"/>
    </source>
</evidence>
<dbReference type="InterPro" id="IPR051223">
    <property type="entry name" value="Polycystin"/>
</dbReference>
<dbReference type="PRINTS" id="PR01433">
    <property type="entry name" value="POLYCYSTIN2"/>
</dbReference>
<evidence type="ECO:0000256" key="6">
    <source>
        <dbReference type="ARBA" id="ARBA00023180"/>
    </source>
</evidence>
<feature type="transmembrane region" description="Helical" evidence="8">
    <location>
        <begin position="358"/>
        <end position="377"/>
    </location>
</feature>
<dbReference type="Gene3D" id="1.10.287.70">
    <property type="match status" value="1"/>
</dbReference>
<evidence type="ECO:0000259" key="9">
    <source>
        <dbReference type="Pfam" id="PF08016"/>
    </source>
</evidence>
<feature type="transmembrane region" description="Helical" evidence="8">
    <location>
        <begin position="305"/>
        <end position="326"/>
    </location>
</feature>
<keyword evidence="5 8" id="KW-0472">Membrane</keyword>
<dbReference type="Pfam" id="PF08016">
    <property type="entry name" value="PKD_channel"/>
    <property type="match status" value="1"/>
</dbReference>
<comment type="subcellular location">
    <subcellularLocation>
        <location evidence="1">Membrane</location>
        <topology evidence="1">Multi-pass membrane protein</topology>
    </subcellularLocation>
</comment>
<feature type="disulfide bond" evidence="7">
    <location>
        <begin position="113"/>
        <end position="126"/>
    </location>
</feature>
<dbReference type="GO" id="GO:0005509">
    <property type="term" value="F:calcium ion binding"/>
    <property type="evidence" value="ECO:0007669"/>
    <property type="project" value="InterPro"/>
</dbReference>
<comment type="similarity">
    <text evidence="2">Belongs to the polycystin family.</text>
</comment>
<dbReference type="EMBL" id="CAJOBB010000368">
    <property type="protein sequence ID" value="CAF3663205.1"/>
    <property type="molecule type" value="Genomic_DNA"/>
</dbReference>
<keyword evidence="6" id="KW-0325">Glycoprotein</keyword>
<dbReference type="Pfam" id="PF20519">
    <property type="entry name" value="Polycystin_dom"/>
    <property type="match status" value="1"/>
</dbReference>
<evidence type="ECO:0000259" key="10">
    <source>
        <dbReference type="Pfam" id="PF20519"/>
    </source>
</evidence>
<evidence type="ECO:0000313" key="12">
    <source>
        <dbReference type="EMBL" id="CAF3663205.1"/>
    </source>
</evidence>
<dbReference type="GO" id="GO:0016020">
    <property type="term" value="C:membrane"/>
    <property type="evidence" value="ECO:0007669"/>
    <property type="project" value="UniProtKB-SubCell"/>
</dbReference>
<evidence type="ECO:0000256" key="3">
    <source>
        <dbReference type="ARBA" id="ARBA00022692"/>
    </source>
</evidence>
<feature type="transmembrane region" description="Helical" evidence="8">
    <location>
        <begin position="398"/>
        <end position="418"/>
    </location>
</feature>
<dbReference type="PANTHER" id="PTHR10877:SF150">
    <property type="entry name" value="REJ DOMAIN-CONTAINING PROTEIN"/>
    <property type="match status" value="1"/>
</dbReference>
<evidence type="ECO:0000256" key="7">
    <source>
        <dbReference type="PIRSR" id="PIRSR603915-2"/>
    </source>
</evidence>
<dbReference type="GO" id="GO:0005262">
    <property type="term" value="F:calcium channel activity"/>
    <property type="evidence" value="ECO:0007669"/>
    <property type="project" value="TreeGrafter"/>
</dbReference>
<keyword evidence="4 8" id="KW-1133">Transmembrane helix</keyword>
<dbReference type="EMBL" id="CAJNOE010000176">
    <property type="protein sequence ID" value="CAF1013928.1"/>
    <property type="molecule type" value="Genomic_DNA"/>
</dbReference>
<dbReference type="Proteomes" id="UP000663860">
    <property type="component" value="Unassembled WGS sequence"/>
</dbReference>
<feature type="domain" description="Polycystin cation channel PKD1/PKD2" evidence="9">
    <location>
        <begin position="270"/>
        <end position="487"/>
    </location>
</feature>
<proteinExistence type="inferred from homology"/>
<evidence type="ECO:0000256" key="1">
    <source>
        <dbReference type="ARBA" id="ARBA00004141"/>
    </source>
</evidence>
<sequence length="575" mass="67320">MWRFFVELLSYLSFVCVICLIAFLNRSPTEYLQKQYLRQLFVNPNSATLNFEQITTITQYWNWLEESFVNNIVAETWYNGQPDNTSQGYIIDKTNRLVGWATMRQLRIKPDTCKIKSSIRSLIPICYDDYSASIEDKRSFLPGWITNTTIGNYSLPIGNYSSTVNQAYIYKTSEQLDTYVYVGELATYRSGGYVYEFRGSLSELRNDLFQLHELGWIDVQTRAILIQLNLYNPVEPLLTSVTIVFELLSSSGGVPSAQFQPLNLYIFKTVFQIVCICIYFIFIIYLMISHIITLIRNKKLYFRQVWSYIELGIIVCSWSEVGIQIWRVNEAARIASLFHETHGNTYINFQLLAYVNDFYLFFLGFCCFFGTLRLLRLCRYNQRINLLALTLKRAARELLSFSMMFAIIFIAFLMLYYFQFCSAIWECSSLLHTAQMLFELLLLKFDATQIKEAAPVLGPLYFTFFIIFVVFICINMFVSIVNDNFRRIQIDLMNVHSDYHGLLHSLRRKVEKVFGIKPTNVVSIDGTQSPKKKIEMTDSFKRLSNRLDKINHFVIKNYSQKKNVRMVWNDKSIKT</sequence>
<dbReference type="InterPro" id="IPR003915">
    <property type="entry name" value="PKD_2"/>
</dbReference>
<reference evidence="11" key="1">
    <citation type="submission" date="2021-02" db="EMBL/GenBank/DDBJ databases">
        <authorList>
            <person name="Nowell W R."/>
        </authorList>
    </citation>
    <scope>NUCLEOTIDE SEQUENCE</scope>
</reference>
<feature type="transmembrane region" description="Helical" evidence="8">
    <location>
        <begin position="460"/>
        <end position="481"/>
    </location>
</feature>
<dbReference type="PANTHER" id="PTHR10877">
    <property type="entry name" value="POLYCYSTIN FAMILY MEMBER"/>
    <property type="match status" value="1"/>
</dbReference>
<evidence type="ECO:0000256" key="4">
    <source>
        <dbReference type="ARBA" id="ARBA00022989"/>
    </source>
</evidence>
<gene>
    <name evidence="11" type="ORF">IZO911_LOCUS18336</name>
    <name evidence="12" type="ORF">KXQ929_LOCUS8462</name>
</gene>
<comment type="caution">
    <text evidence="11">The sequence shown here is derived from an EMBL/GenBank/DDBJ whole genome shotgun (WGS) entry which is preliminary data.</text>
</comment>
<accession>A0A814HSK0</accession>
<dbReference type="InterPro" id="IPR046791">
    <property type="entry name" value="Polycystin_dom"/>
</dbReference>
<dbReference type="InterPro" id="IPR013122">
    <property type="entry name" value="PKD1_2_channel"/>
</dbReference>
<dbReference type="GO" id="GO:0050982">
    <property type="term" value="P:detection of mechanical stimulus"/>
    <property type="evidence" value="ECO:0007669"/>
    <property type="project" value="TreeGrafter"/>
</dbReference>
<protein>
    <submittedName>
        <fullName evidence="11">Uncharacterized protein</fullName>
    </submittedName>
</protein>
<evidence type="ECO:0000313" key="13">
    <source>
        <dbReference type="Proteomes" id="UP000663860"/>
    </source>
</evidence>
<organism evidence="11 13">
    <name type="scientific">Adineta steineri</name>
    <dbReference type="NCBI Taxonomy" id="433720"/>
    <lineage>
        <taxon>Eukaryota</taxon>
        <taxon>Metazoa</taxon>
        <taxon>Spiralia</taxon>
        <taxon>Gnathifera</taxon>
        <taxon>Rotifera</taxon>
        <taxon>Eurotatoria</taxon>
        <taxon>Bdelloidea</taxon>
        <taxon>Adinetida</taxon>
        <taxon>Adinetidae</taxon>
        <taxon>Adineta</taxon>
    </lineage>
</organism>
<evidence type="ECO:0000256" key="2">
    <source>
        <dbReference type="ARBA" id="ARBA00007200"/>
    </source>
</evidence>
<evidence type="ECO:0000256" key="5">
    <source>
        <dbReference type="ARBA" id="ARBA00023136"/>
    </source>
</evidence>